<comment type="subcellular location">
    <subcellularLocation>
        <location evidence="1 7">Cell membrane</location>
        <topology evidence="1 7">Multi-pass membrane protein</topology>
    </subcellularLocation>
</comment>
<keyword evidence="4 7" id="KW-0812">Transmembrane</keyword>
<keyword evidence="10" id="KW-1185">Reference proteome</keyword>
<dbReference type="RefSeq" id="WP_208811380.1">
    <property type="nucleotide sequence ID" value="NZ_WVUH01000017.1"/>
</dbReference>
<feature type="transmembrane region" description="Helical" evidence="7">
    <location>
        <begin position="124"/>
        <end position="145"/>
    </location>
</feature>
<evidence type="ECO:0000313" key="9">
    <source>
        <dbReference type="EMBL" id="MBO4205194.1"/>
    </source>
</evidence>
<dbReference type="CDD" id="cd06261">
    <property type="entry name" value="TM_PBP2"/>
    <property type="match status" value="1"/>
</dbReference>
<keyword evidence="3" id="KW-1003">Cell membrane</keyword>
<evidence type="ECO:0000256" key="1">
    <source>
        <dbReference type="ARBA" id="ARBA00004651"/>
    </source>
</evidence>
<name>A0ABS3VKX7_MICEH</name>
<accession>A0ABS3VKX7</accession>
<keyword evidence="6 7" id="KW-0472">Membrane</keyword>
<dbReference type="PANTHER" id="PTHR43744:SF12">
    <property type="entry name" value="ABC TRANSPORTER PERMEASE PROTEIN MG189-RELATED"/>
    <property type="match status" value="1"/>
</dbReference>
<evidence type="ECO:0000256" key="4">
    <source>
        <dbReference type="ARBA" id="ARBA00022692"/>
    </source>
</evidence>
<dbReference type="InterPro" id="IPR035906">
    <property type="entry name" value="MetI-like_sf"/>
</dbReference>
<keyword evidence="2 7" id="KW-0813">Transport</keyword>
<evidence type="ECO:0000313" key="10">
    <source>
        <dbReference type="Proteomes" id="UP000823521"/>
    </source>
</evidence>
<sequence>MKPSPKSSPKRSLKLPSSAGAGASWLLKIVWTLLIVVPFVQIILLSLRSMASIYNDPLGFSGDWVPRNFPDAWAGPSGTAGFGLYTRNSVLVAVVALAVSTALGSLAAYFTATLPPKWRRRAMLVPLIATTVPTIALLIPFFQAFNLLGTLNSPSAVGVLYGLLCLPTTVLVLHAFFLDFPEDIREAAAMDGLGHVETFFRMVLPLSTGPLGAVGLLNLIWVWGETQIGLVLLHSSDAQTIPLGLLSFQGRFVSNLGPMFAGLAMATVPIIVVYIVFHRSINKGISLGGFR</sequence>
<evidence type="ECO:0000256" key="3">
    <source>
        <dbReference type="ARBA" id="ARBA00022475"/>
    </source>
</evidence>
<dbReference type="PROSITE" id="PS50928">
    <property type="entry name" value="ABC_TM1"/>
    <property type="match status" value="1"/>
</dbReference>
<proteinExistence type="inferred from homology"/>
<dbReference type="PANTHER" id="PTHR43744">
    <property type="entry name" value="ABC TRANSPORTER PERMEASE PROTEIN MG189-RELATED-RELATED"/>
    <property type="match status" value="1"/>
</dbReference>
<evidence type="ECO:0000256" key="6">
    <source>
        <dbReference type="ARBA" id="ARBA00023136"/>
    </source>
</evidence>
<dbReference type="InterPro" id="IPR000515">
    <property type="entry name" value="MetI-like"/>
</dbReference>
<organism evidence="9 10">
    <name type="scientific">Micromonospora echinofusca</name>
    <dbReference type="NCBI Taxonomy" id="47858"/>
    <lineage>
        <taxon>Bacteria</taxon>
        <taxon>Bacillati</taxon>
        <taxon>Actinomycetota</taxon>
        <taxon>Actinomycetes</taxon>
        <taxon>Micromonosporales</taxon>
        <taxon>Micromonosporaceae</taxon>
        <taxon>Micromonospora</taxon>
    </lineage>
</organism>
<evidence type="ECO:0000259" key="8">
    <source>
        <dbReference type="PROSITE" id="PS50928"/>
    </source>
</evidence>
<dbReference type="EMBL" id="WVUH01000017">
    <property type="protein sequence ID" value="MBO4205194.1"/>
    <property type="molecule type" value="Genomic_DNA"/>
</dbReference>
<dbReference type="Proteomes" id="UP000823521">
    <property type="component" value="Unassembled WGS sequence"/>
</dbReference>
<protein>
    <submittedName>
        <fullName evidence="9">ABC transporter permease subunit</fullName>
    </submittedName>
</protein>
<feature type="transmembrane region" description="Helical" evidence="7">
    <location>
        <begin position="21"/>
        <end position="47"/>
    </location>
</feature>
<keyword evidence="5 7" id="KW-1133">Transmembrane helix</keyword>
<dbReference type="Gene3D" id="1.10.3720.10">
    <property type="entry name" value="MetI-like"/>
    <property type="match status" value="1"/>
</dbReference>
<feature type="transmembrane region" description="Helical" evidence="7">
    <location>
        <begin position="199"/>
        <end position="223"/>
    </location>
</feature>
<reference evidence="9 10" key="1">
    <citation type="submission" date="2019-12" db="EMBL/GenBank/DDBJ databases">
        <title>Whole genome sequencing of endophytic Actinobacterium Micromonospora sp. MPMI6T.</title>
        <authorList>
            <person name="Evv R."/>
            <person name="Podile A.R."/>
        </authorList>
    </citation>
    <scope>NUCLEOTIDE SEQUENCE [LARGE SCALE GENOMIC DNA]</scope>
    <source>
        <strain evidence="9 10">MPMI6</strain>
    </source>
</reference>
<evidence type="ECO:0000256" key="5">
    <source>
        <dbReference type="ARBA" id="ARBA00022989"/>
    </source>
</evidence>
<feature type="transmembrane region" description="Helical" evidence="7">
    <location>
        <begin position="256"/>
        <end position="277"/>
    </location>
</feature>
<gene>
    <name evidence="9" type="ORF">GSF22_04100</name>
</gene>
<dbReference type="Pfam" id="PF00528">
    <property type="entry name" value="BPD_transp_1"/>
    <property type="match status" value="1"/>
</dbReference>
<feature type="transmembrane region" description="Helical" evidence="7">
    <location>
        <begin position="90"/>
        <end position="112"/>
    </location>
</feature>
<comment type="caution">
    <text evidence="9">The sequence shown here is derived from an EMBL/GenBank/DDBJ whole genome shotgun (WGS) entry which is preliminary data.</text>
</comment>
<evidence type="ECO:0000256" key="7">
    <source>
        <dbReference type="RuleBase" id="RU363032"/>
    </source>
</evidence>
<evidence type="ECO:0000256" key="2">
    <source>
        <dbReference type="ARBA" id="ARBA00022448"/>
    </source>
</evidence>
<feature type="domain" description="ABC transmembrane type-1" evidence="8">
    <location>
        <begin position="86"/>
        <end position="277"/>
    </location>
</feature>
<comment type="similarity">
    <text evidence="7">Belongs to the binding-protein-dependent transport system permease family.</text>
</comment>
<dbReference type="SUPFAM" id="SSF161098">
    <property type="entry name" value="MetI-like"/>
    <property type="match status" value="1"/>
</dbReference>
<feature type="transmembrane region" description="Helical" evidence="7">
    <location>
        <begin position="157"/>
        <end position="178"/>
    </location>
</feature>